<keyword evidence="3" id="KW-1185">Reference proteome</keyword>
<dbReference type="InterPro" id="IPR029052">
    <property type="entry name" value="Metallo-depent_PP-like"/>
</dbReference>
<name>A0ABV8WFV6_9MICC</name>
<dbReference type="RefSeq" id="WP_376976144.1">
    <property type="nucleotide sequence ID" value="NZ_JBHSDQ010000001.1"/>
</dbReference>
<dbReference type="Pfam" id="PF00149">
    <property type="entry name" value="Metallophos"/>
    <property type="match status" value="1"/>
</dbReference>
<organism evidence="2 3">
    <name type="scientific">Arthrobacter sedimenti</name>
    <dbReference type="NCBI Taxonomy" id="2694931"/>
    <lineage>
        <taxon>Bacteria</taxon>
        <taxon>Bacillati</taxon>
        <taxon>Actinomycetota</taxon>
        <taxon>Actinomycetes</taxon>
        <taxon>Micrococcales</taxon>
        <taxon>Micrococcaceae</taxon>
        <taxon>Arthrobacter</taxon>
    </lineage>
</organism>
<evidence type="ECO:0000313" key="3">
    <source>
        <dbReference type="Proteomes" id="UP001595778"/>
    </source>
</evidence>
<comment type="caution">
    <text evidence="2">The sequence shown here is derived from an EMBL/GenBank/DDBJ whole genome shotgun (WGS) entry which is preliminary data.</text>
</comment>
<dbReference type="SUPFAM" id="SSF56300">
    <property type="entry name" value="Metallo-dependent phosphatases"/>
    <property type="match status" value="1"/>
</dbReference>
<dbReference type="Gene3D" id="3.60.21.10">
    <property type="match status" value="1"/>
</dbReference>
<dbReference type="CDD" id="cd00838">
    <property type="entry name" value="MPP_superfamily"/>
    <property type="match status" value="1"/>
</dbReference>
<gene>
    <name evidence="2" type="ORF">ACFO0G_01220</name>
</gene>
<protein>
    <submittedName>
        <fullName evidence="2">Metallophosphoesterase</fullName>
    </submittedName>
</protein>
<feature type="domain" description="Calcineurin-like phosphoesterase" evidence="1">
    <location>
        <begin position="7"/>
        <end position="207"/>
    </location>
</feature>
<dbReference type="EMBL" id="JBHSDQ010000001">
    <property type="protein sequence ID" value="MFC4394696.1"/>
    <property type="molecule type" value="Genomic_DNA"/>
</dbReference>
<reference evidence="3" key="1">
    <citation type="journal article" date="2019" name="Int. J. Syst. Evol. Microbiol.">
        <title>The Global Catalogue of Microorganisms (GCM) 10K type strain sequencing project: providing services to taxonomists for standard genome sequencing and annotation.</title>
        <authorList>
            <consortium name="The Broad Institute Genomics Platform"/>
            <consortium name="The Broad Institute Genome Sequencing Center for Infectious Disease"/>
            <person name="Wu L."/>
            <person name="Ma J."/>
        </authorList>
    </citation>
    <scope>NUCLEOTIDE SEQUENCE [LARGE SCALE GENOMIC DNA]</scope>
    <source>
        <strain evidence="3">PJ61</strain>
    </source>
</reference>
<dbReference type="InterPro" id="IPR004843">
    <property type="entry name" value="Calcineurin-like_PHP"/>
</dbReference>
<sequence length="256" mass="28491">MNEPRWVFIGDTHGDTGWMRTVLRSAARAGVRSLIHVGDDAFDWPGRNRPKHANRVNHILEEHGQTLYFSGGNHDNWTTLLKLKTESDGLTTWRPNIRVFPRGGRAVVEGLTVGALGGAFSIDARHRTLGTSWWDTEEPTREDAQRLLDGGPVDVLVTHDAPLAVPIVGDFMLAPAVVERANVTRQLLQDVVDQLRPGYVFCGHWHQRLTHELVHPDGSVTTVEVLANEYNRRTNAVLLSRGERGLVVEPLDLSGN</sequence>
<evidence type="ECO:0000313" key="2">
    <source>
        <dbReference type="EMBL" id="MFC4394696.1"/>
    </source>
</evidence>
<evidence type="ECO:0000259" key="1">
    <source>
        <dbReference type="Pfam" id="PF00149"/>
    </source>
</evidence>
<dbReference type="Proteomes" id="UP001595778">
    <property type="component" value="Unassembled WGS sequence"/>
</dbReference>
<proteinExistence type="predicted"/>
<accession>A0ABV8WFV6</accession>